<evidence type="ECO:0000256" key="1">
    <source>
        <dbReference type="SAM" id="Coils"/>
    </source>
</evidence>
<sequence length="422" mass="48404">MAQYLSLPRIEGPIWLEPNDITILQTMILEAQEQLATLESRRDGADDSDSELTNLKDLKVVRIASLQNILTPICQMPLEIVSEIFMVYCSINHMYRWRGGVHQGTCTRIILTSVCAAWRNAALATPELWSELKVYREGYQDASAADSDIATQWFSRSGNLPLNLNISLHMDYEGNISEAFLAFSYRIRSLEIRLPMEHFEPFIHLPRSSFPSLEKLILDFRHRDPFYFSEELESQYLNGIEIFSDSQQLKYVGFDEDGFSCILENMKFPQDEVTSLIINATHCYSSQFPHVYFDTVRSMNQLVHCTINFPTRRFEISDTRQPIILPFLQSLTLSTGWDVDTGYDAAFFRCLYAPLLKDLHLINESQNHAEFVKQLAEFRARSAASLSSLHLSSFFGATISGKDNMFCITSLWLHVMHNGRAT</sequence>
<dbReference type="OrthoDB" id="3365698at2759"/>
<dbReference type="Proteomes" id="UP000772434">
    <property type="component" value="Unassembled WGS sequence"/>
</dbReference>
<evidence type="ECO:0000313" key="2">
    <source>
        <dbReference type="EMBL" id="KAF9066695.1"/>
    </source>
</evidence>
<gene>
    <name evidence="2" type="ORF">BDP27DRAFT_1449577</name>
</gene>
<dbReference type="EMBL" id="JADNRY010000083">
    <property type="protein sequence ID" value="KAF9066695.1"/>
    <property type="molecule type" value="Genomic_DNA"/>
</dbReference>
<accession>A0A9P5PRK4</accession>
<protein>
    <recommendedName>
        <fullName evidence="4">F-box domain-containing protein</fullName>
    </recommendedName>
</protein>
<organism evidence="2 3">
    <name type="scientific">Rhodocollybia butyracea</name>
    <dbReference type="NCBI Taxonomy" id="206335"/>
    <lineage>
        <taxon>Eukaryota</taxon>
        <taxon>Fungi</taxon>
        <taxon>Dikarya</taxon>
        <taxon>Basidiomycota</taxon>
        <taxon>Agaricomycotina</taxon>
        <taxon>Agaricomycetes</taxon>
        <taxon>Agaricomycetidae</taxon>
        <taxon>Agaricales</taxon>
        <taxon>Marasmiineae</taxon>
        <taxon>Omphalotaceae</taxon>
        <taxon>Rhodocollybia</taxon>
    </lineage>
</organism>
<name>A0A9P5PRK4_9AGAR</name>
<proteinExistence type="predicted"/>
<dbReference type="AlphaFoldDB" id="A0A9P5PRK4"/>
<reference evidence="2" key="1">
    <citation type="submission" date="2020-11" db="EMBL/GenBank/DDBJ databases">
        <authorList>
            <consortium name="DOE Joint Genome Institute"/>
            <person name="Ahrendt S."/>
            <person name="Riley R."/>
            <person name="Andreopoulos W."/>
            <person name="Labutti K."/>
            <person name="Pangilinan J."/>
            <person name="Ruiz-Duenas F.J."/>
            <person name="Barrasa J.M."/>
            <person name="Sanchez-Garcia M."/>
            <person name="Camarero S."/>
            <person name="Miyauchi S."/>
            <person name="Serrano A."/>
            <person name="Linde D."/>
            <person name="Babiker R."/>
            <person name="Drula E."/>
            <person name="Ayuso-Fernandez I."/>
            <person name="Pacheco R."/>
            <person name="Padilla G."/>
            <person name="Ferreira P."/>
            <person name="Barriuso J."/>
            <person name="Kellner H."/>
            <person name="Castanera R."/>
            <person name="Alfaro M."/>
            <person name="Ramirez L."/>
            <person name="Pisabarro A.G."/>
            <person name="Kuo A."/>
            <person name="Tritt A."/>
            <person name="Lipzen A."/>
            <person name="He G."/>
            <person name="Yan M."/>
            <person name="Ng V."/>
            <person name="Cullen D."/>
            <person name="Martin F."/>
            <person name="Rosso M.-N."/>
            <person name="Henrissat B."/>
            <person name="Hibbett D."/>
            <person name="Martinez A.T."/>
            <person name="Grigoriev I.V."/>
        </authorList>
    </citation>
    <scope>NUCLEOTIDE SEQUENCE</scope>
    <source>
        <strain evidence="2">AH 40177</strain>
    </source>
</reference>
<keyword evidence="3" id="KW-1185">Reference proteome</keyword>
<feature type="coiled-coil region" evidence="1">
    <location>
        <begin position="21"/>
        <end position="48"/>
    </location>
</feature>
<evidence type="ECO:0000313" key="3">
    <source>
        <dbReference type="Proteomes" id="UP000772434"/>
    </source>
</evidence>
<comment type="caution">
    <text evidence="2">The sequence shown here is derived from an EMBL/GenBank/DDBJ whole genome shotgun (WGS) entry which is preliminary data.</text>
</comment>
<keyword evidence="1" id="KW-0175">Coiled coil</keyword>
<evidence type="ECO:0008006" key="4">
    <source>
        <dbReference type="Google" id="ProtNLM"/>
    </source>
</evidence>